<proteinExistence type="predicted"/>
<name>A0AAV2PT51_MEGNR</name>
<reference evidence="6 7" key="1">
    <citation type="submission" date="2024-05" db="EMBL/GenBank/DDBJ databases">
        <authorList>
            <person name="Wallberg A."/>
        </authorList>
    </citation>
    <scope>NUCLEOTIDE SEQUENCE [LARGE SCALE GENOMIC DNA]</scope>
</reference>
<dbReference type="Pfam" id="PF00057">
    <property type="entry name" value="Ldl_recept_a"/>
    <property type="match status" value="1"/>
</dbReference>
<dbReference type="InterPro" id="IPR013783">
    <property type="entry name" value="Ig-like_fold"/>
</dbReference>
<gene>
    <name evidence="6" type="ORF">MNOR_LOCUS4371</name>
</gene>
<dbReference type="PROSITE" id="PS50835">
    <property type="entry name" value="IG_LIKE"/>
    <property type="match status" value="1"/>
</dbReference>
<dbReference type="InterPro" id="IPR007110">
    <property type="entry name" value="Ig-like_dom"/>
</dbReference>
<dbReference type="InterPro" id="IPR023415">
    <property type="entry name" value="LDLR_class-A_CS"/>
</dbReference>
<dbReference type="Gene3D" id="3.10.100.10">
    <property type="entry name" value="Mannose-Binding Protein A, subunit A"/>
    <property type="match status" value="3"/>
</dbReference>
<dbReference type="PRINTS" id="PR00261">
    <property type="entry name" value="LDLRECEPTOR"/>
</dbReference>
<dbReference type="SUPFAM" id="SSF56436">
    <property type="entry name" value="C-type lectin-like"/>
    <property type="match status" value="3"/>
</dbReference>
<dbReference type="Gene3D" id="2.60.40.10">
    <property type="entry name" value="Immunoglobulins"/>
    <property type="match status" value="1"/>
</dbReference>
<dbReference type="InterPro" id="IPR036055">
    <property type="entry name" value="LDL_receptor-like_sf"/>
</dbReference>
<dbReference type="PROSITE" id="PS01209">
    <property type="entry name" value="LDLRA_1"/>
    <property type="match status" value="1"/>
</dbReference>
<keyword evidence="3" id="KW-0175">Coiled coil</keyword>
<comment type="caution">
    <text evidence="6">The sequence shown here is derived from an EMBL/GenBank/DDBJ whole genome shotgun (WGS) entry which is preliminary data.</text>
</comment>
<dbReference type="CDD" id="cd00112">
    <property type="entry name" value="LDLa"/>
    <property type="match status" value="2"/>
</dbReference>
<accession>A0AAV2PT51</accession>
<dbReference type="PANTHER" id="PTHR24033">
    <property type="entry name" value="EGF-LIKE DOMAIN-CONTAINING PROTEIN"/>
    <property type="match status" value="1"/>
</dbReference>
<dbReference type="SMART" id="SM00181">
    <property type="entry name" value="EGF"/>
    <property type="match status" value="3"/>
</dbReference>
<evidence type="ECO:0000313" key="6">
    <source>
        <dbReference type="EMBL" id="CAL4064913.1"/>
    </source>
</evidence>
<evidence type="ECO:0000256" key="2">
    <source>
        <dbReference type="PROSITE-ProRule" id="PRU00124"/>
    </source>
</evidence>
<keyword evidence="1 2" id="KW-1015">Disulfide bond</keyword>
<dbReference type="InterPro" id="IPR016186">
    <property type="entry name" value="C-type_lectin-like/link_sf"/>
</dbReference>
<feature type="coiled-coil region" evidence="3">
    <location>
        <begin position="122"/>
        <end position="149"/>
    </location>
</feature>
<dbReference type="EMBL" id="CAXKWB010001599">
    <property type="protein sequence ID" value="CAL4064913.1"/>
    <property type="molecule type" value="Genomic_DNA"/>
</dbReference>
<dbReference type="Proteomes" id="UP001497623">
    <property type="component" value="Unassembled WGS sequence"/>
</dbReference>
<evidence type="ECO:0000256" key="3">
    <source>
        <dbReference type="SAM" id="Coils"/>
    </source>
</evidence>
<dbReference type="InterPro" id="IPR016187">
    <property type="entry name" value="CTDL_fold"/>
</dbReference>
<feature type="domain" description="C-type lectin" evidence="4">
    <location>
        <begin position="1174"/>
        <end position="1281"/>
    </location>
</feature>
<feature type="domain" description="Ig-like" evidence="5">
    <location>
        <begin position="84"/>
        <end position="235"/>
    </location>
</feature>
<dbReference type="CDD" id="cd00037">
    <property type="entry name" value="CLECT"/>
    <property type="match status" value="1"/>
</dbReference>
<dbReference type="InterPro" id="IPR051830">
    <property type="entry name" value="NOTCH_homolog"/>
</dbReference>
<dbReference type="SMART" id="SM00034">
    <property type="entry name" value="CLECT"/>
    <property type="match status" value="1"/>
</dbReference>
<evidence type="ECO:0000259" key="5">
    <source>
        <dbReference type="PROSITE" id="PS50835"/>
    </source>
</evidence>
<evidence type="ECO:0000259" key="4">
    <source>
        <dbReference type="PROSITE" id="PS50041"/>
    </source>
</evidence>
<keyword evidence="7" id="KW-1185">Reference proteome</keyword>
<evidence type="ECO:0000313" key="7">
    <source>
        <dbReference type="Proteomes" id="UP001497623"/>
    </source>
</evidence>
<protein>
    <submittedName>
        <fullName evidence="6">Uncharacterized protein</fullName>
    </submittedName>
</protein>
<comment type="caution">
    <text evidence="2">Lacks conserved residue(s) required for the propagation of feature annotation.</text>
</comment>
<dbReference type="InterPro" id="IPR002172">
    <property type="entry name" value="LDrepeatLR_classA_rpt"/>
</dbReference>
<evidence type="ECO:0000256" key="1">
    <source>
        <dbReference type="ARBA" id="ARBA00023157"/>
    </source>
</evidence>
<dbReference type="PANTHER" id="PTHR24033:SF151">
    <property type="entry name" value="NOTCH 2"/>
    <property type="match status" value="1"/>
</dbReference>
<dbReference type="PROSITE" id="PS01186">
    <property type="entry name" value="EGF_2"/>
    <property type="match status" value="1"/>
</dbReference>
<feature type="non-terminal residue" evidence="6">
    <location>
        <position position="1282"/>
    </location>
</feature>
<organism evidence="6 7">
    <name type="scientific">Meganyctiphanes norvegica</name>
    <name type="common">Northern krill</name>
    <name type="synonym">Thysanopoda norvegica</name>
    <dbReference type="NCBI Taxonomy" id="48144"/>
    <lineage>
        <taxon>Eukaryota</taxon>
        <taxon>Metazoa</taxon>
        <taxon>Ecdysozoa</taxon>
        <taxon>Arthropoda</taxon>
        <taxon>Crustacea</taxon>
        <taxon>Multicrustacea</taxon>
        <taxon>Malacostraca</taxon>
        <taxon>Eumalacostraca</taxon>
        <taxon>Eucarida</taxon>
        <taxon>Euphausiacea</taxon>
        <taxon>Euphausiidae</taxon>
        <taxon>Meganyctiphanes</taxon>
    </lineage>
</organism>
<dbReference type="SMART" id="SM00192">
    <property type="entry name" value="LDLa"/>
    <property type="match status" value="2"/>
</dbReference>
<dbReference type="Gene3D" id="4.10.400.10">
    <property type="entry name" value="Low-density Lipoprotein Receptor"/>
    <property type="match status" value="2"/>
</dbReference>
<feature type="disulfide bond" evidence="2">
    <location>
        <begin position="703"/>
        <end position="721"/>
    </location>
</feature>
<dbReference type="PROSITE" id="PS50041">
    <property type="entry name" value="C_TYPE_LECTIN_2"/>
    <property type="match status" value="1"/>
</dbReference>
<sequence length="1282" mass="148351">MLNNDDALKSRWEFNTYEEGIEYLQSSGVVSGTAYLTVKPKSSFDYGSLRCYSYNETGTSCPCEYTIIRELENINENEDSFFSPTQENINVIEGERVDENITCKINFRGKAHEISWWKLTENNQENEEYEEYEEEFEEGNEEEFGANEEEFEGNEEGKTIFEENLLAKGRKMTYSQHPNEYVEYDEETHKWAEYKLFMRFSTYANEREVKKRDKGIYQCRVWNSDTNVTIIQNVTLNVQVTCKTLDCKNNQYCEDGIGGSDAVCKCKDGYREERYGLNLYCEETCAVKTCPENSLCNDRGGKAYPRCECNDGYSFDDYDKCQETCDIKTCGRFEKCVSVRYTKIGICTCNDGYKYHRNTCVDEVFLNSIKDAVLSFNRLILHPVSFIDELYQKILQDRLIVRDIYEIILSNYLPDADKKDLLCFLNKTSNDGLAENITYSLPPVRLMNKALHAGKDVLQTLFMNGSIPETFNDVYESFLDKKCGQNVCNKIFKNCLNFPDELVNHWNLLMDELNMMIKNWKNLISNENRIKESIIQNLIEYNDLEKKIKECSPSKDLVSADLKIKLSEYRFIIGFKKLEKYIMSQLEKRVNSFKNVNQKILERICEDISHPTENCIDSDVEIDISSHKPTSSAEISKMLSGMTNTLRSYNQEEPTDIDECEFEFKCGDGSCISSALKCDGYKHCPDGLDEEDKICRSPKKVDCSNGEVVSDSQICDGKWNCADGSDETVEICSNFCQNPYFRVGGECFLEVGNSAPWHEAKKGCESKGLKFAQIHTKNYDLMDQKLDKNWFWVNSYFEPSEGFTWPATGLRIDEEFFDVAETVPSSYFGAPDGFEWIGEHLVLVPERGTVDQPNHMTWTDALEWCQQDNFKPFVPETTEQWEDMRWLIRKYQYTLKGLVWLPAIDKHINNNWTWYNDEDVSDEWIHYWTAAASKEYNKEPLKRESYNPDAQCLSLGFSSVELLDCNQTRVPMICEYTGDVTEAKVPLQKKKELVCDDTFNITSDTDIYEIDFMKIRGDEGATSESEDGKNTAHNAFGYHKLTYLYWSSKKNVNLSSKPEAVWYQFPVPIKIIKFAFQSYRRNFHEYYAKNYGPTKYEFFGSNSTNCSDQSSWETLFVDDSGTPFNSSEHVKMETLDNKKGFRCYGFKVNEVPNSRYVMIAGVRFWVEQNNWFTIGGESFRLINSNSKNWYDARRICQCLGAELAQPEDPYYLRKYISKNSLSGGWGDYYIGGSDLAREGVWRWINGGSVDVELEDEPLENCLTLGMTSTYCTRGLGKVICES</sequence>
<feature type="disulfide bond" evidence="2">
    <location>
        <begin position="666"/>
        <end position="684"/>
    </location>
</feature>
<dbReference type="SUPFAM" id="SSF57424">
    <property type="entry name" value="LDL receptor-like module"/>
    <property type="match status" value="2"/>
</dbReference>
<dbReference type="InterPro" id="IPR001304">
    <property type="entry name" value="C-type_lectin-like"/>
</dbReference>
<dbReference type="InterPro" id="IPR000742">
    <property type="entry name" value="EGF"/>
</dbReference>
<dbReference type="PROSITE" id="PS50068">
    <property type="entry name" value="LDLRA_2"/>
    <property type="match status" value="2"/>
</dbReference>